<dbReference type="Proteomes" id="UP000278157">
    <property type="component" value="Chromosome"/>
</dbReference>
<evidence type="ECO:0000259" key="2">
    <source>
        <dbReference type="Pfam" id="PF25448"/>
    </source>
</evidence>
<organism evidence="3 4">
    <name type="scientific">Campylobacter upsaliensis</name>
    <dbReference type="NCBI Taxonomy" id="28080"/>
    <lineage>
        <taxon>Bacteria</taxon>
        <taxon>Pseudomonadati</taxon>
        <taxon>Campylobacterota</taxon>
        <taxon>Epsilonproteobacteria</taxon>
        <taxon>Campylobacterales</taxon>
        <taxon>Campylobacteraceae</taxon>
        <taxon>Campylobacter</taxon>
    </lineage>
</organism>
<dbReference type="EMBL" id="LR134372">
    <property type="protein sequence ID" value="VEG85008.1"/>
    <property type="molecule type" value="Genomic_DNA"/>
</dbReference>
<dbReference type="AlphaFoldDB" id="A0A3S4TG22"/>
<name>A0A3S4TG22_CAMUP</name>
<evidence type="ECO:0000313" key="4">
    <source>
        <dbReference type="Proteomes" id="UP000278157"/>
    </source>
</evidence>
<dbReference type="Pfam" id="PF25448">
    <property type="entry name" value="DUF7897"/>
    <property type="match status" value="1"/>
</dbReference>
<protein>
    <submittedName>
        <fullName evidence="3">Invasion antigen B</fullName>
    </submittedName>
</protein>
<evidence type="ECO:0000313" key="3">
    <source>
        <dbReference type="EMBL" id="VEG85008.1"/>
    </source>
</evidence>
<sequence>MNDFKEIAKLAKKRRDKINGFYHFLESEEKNEFLEGLLKSSGLEYEKSALLAILRRLVDLKEENLVKELEKRGVKEEKITKIKHALYEEVRKFYEREHKEFIEEVKEKRLLNDFYQALVEGVHSVGLVINDFEIVWTKEIIEKNNKMLKSSFANLEDALEFLRKNKLYQVDNFGEICERSYGVIVKIGSLWRFVPYARFFENEILRLEFAFESMIEKLRVFAQNEEEFAYIEYFEKLKNAFCEKEDERVIAAWQEAEFAWMRVKSPLQVGHPLEYYEDQYTHAVALEWDIRLSDASEFNGQEFAQNIKKTFLRIYENIGIEDENLRKEVCENIDKTQLYICLPMIYYGAELKGLFSAQVVPNDEFVSSKAGKKIFAFLNFVYENSKTKPFMKMASEIFDKEFLTYGRDVLFYNEKLWKRIYEISTIGHEYGHIFFIAKDSEKLMNQSGFFKNIEEYKATCGGLVNFFYHEEEELKMPVFHELIKRAVGLIAWQKVEEVKAYYTEGLIHLCLLFQSGVLEFKQENLKIDFSTQAYEAFKKLCLQTYHALAKHYALRLDAKEFLDIFCVLENEVFLPKHNECREFVKFYYALYEKIGNELDESGEFERYTRKNDKKMKIKA</sequence>
<accession>A0A3S4TG22</accession>
<keyword evidence="1" id="KW-0175">Coiled coil</keyword>
<proteinExistence type="predicted"/>
<dbReference type="RefSeq" id="WP_027303790.1">
    <property type="nucleotide sequence ID" value="NZ_CBCRZS010000026.1"/>
</dbReference>
<evidence type="ECO:0000256" key="1">
    <source>
        <dbReference type="SAM" id="Coils"/>
    </source>
</evidence>
<feature type="domain" description="DUF7897" evidence="2">
    <location>
        <begin position="1"/>
        <end position="599"/>
    </location>
</feature>
<reference evidence="3 4" key="1">
    <citation type="submission" date="2018-12" db="EMBL/GenBank/DDBJ databases">
        <authorList>
            <consortium name="Pathogen Informatics"/>
        </authorList>
    </citation>
    <scope>NUCLEOTIDE SEQUENCE [LARGE SCALE GENOMIC DNA]</scope>
    <source>
        <strain evidence="3 4">NCTC11541</strain>
    </source>
</reference>
<dbReference type="OrthoDB" id="5372053at2"/>
<dbReference type="InterPro" id="IPR057219">
    <property type="entry name" value="DUF7897"/>
</dbReference>
<dbReference type="NCBIfam" id="NF033805">
    <property type="entry name" value="invasion_CiaB"/>
    <property type="match status" value="1"/>
</dbReference>
<gene>
    <name evidence="3" type="ORF">NCTC11541_01046</name>
</gene>
<feature type="coiled-coil region" evidence="1">
    <location>
        <begin position="138"/>
        <end position="165"/>
    </location>
</feature>